<dbReference type="EMBL" id="KB446538">
    <property type="protein sequence ID" value="EME45321.1"/>
    <property type="molecule type" value="Genomic_DNA"/>
</dbReference>
<evidence type="ECO:0000313" key="1">
    <source>
        <dbReference type="EMBL" id="EME45321.1"/>
    </source>
</evidence>
<proteinExistence type="predicted"/>
<sequence>MPSASFAEIDHLPPDLPWVFLRRTRRSSRPLLGAGTSAERGTNIQHMACSCKLLSSRATTARGLYVYQKIAELDQHALKPP</sequence>
<dbReference type="HOGENOM" id="CLU_2573857_0_0_1"/>
<evidence type="ECO:0000313" key="2">
    <source>
        <dbReference type="Proteomes" id="UP000016933"/>
    </source>
</evidence>
<accession>N1PPH0</accession>
<dbReference type="Proteomes" id="UP000016933">
    <property type="component" value="Unassembled WGS sequence"/>
</dbReference>
<dbReference type="AlphaFoldDB" id="N1PPH0"/>
<gene>
    <name evidence="1" type="ORF">DOTSEDRAFT_61864</name>
</gene>
<reference evidence="1 2" key="2">
    <citation type="journal article" date="2012" name="PLoS Pathog.">
        <title>Diverse lifestyles and strategies of plant pathogenesis encoded in the genomes of eighteen Dothideomycetes fungi.</title>
        <authorList>
            <person name="Ohm R.A."/>
            <person name="Feau N."/>
            <person name="Henrissat B."/>
            <person name="Schoch C.L."/>
            <person name="Horwitz B.A."/>
            <person name="Barry K.W."/>
            <person name="Condon B.J."/>
            <person name="Copeland A.C."/>
            <person name="Dhillon B."/>
            <person name="Glaser F."/>
            <person name="Hesse C.N."/>
            <person name="Kosti I."/>
            <person name="LaButti K."/>
            <person name="Lindquist E.A."/>
            <person name="Lucas S."/>
            <person name="Salamov A.A."/>
            <person name="Bradshaw R.E."/>
            <person name="Ciuffetti L."/>
            <person name="Hamelin R.C."/>
            <person name="Kema G.H.J."/>
            <person name="Lawrence C."/>
            <person name="Scott J.A."/>
            <person name="Spatafora J.W."/>
            <person name="Turgeon B.G."/>
            <person name="de Wit P.J.G.M."/>
            <person name="Zhong S."/>
            <person name="Goodwin S.B."/>
            <person name="Grigoriev I.V."/>
        </authorList>
    </citation>
    <scope>NUCLEOTIDE SEQUENCE [LARGE SCALE GENOMIC DNA]</scope>
    <source>
        <strain evidence="2">NZE10 / CBS 128990</strain>
    </source>
</reference>
<protein>
    <submittedName>
        <fullName evidence="1">Uncharacterized protein</fullName>
    </submittedName>
</protein>
<reference evidence="2" key="1">
    <citation type="journal article" date="2012" name="PLoS Genet.">
        <title>The genomes of the fungal plant pathogens Cladosporium fulvum and Dothistroma septosporum reveal adaptation to different hosts and lifestyles but also signatures of common ancestry.</title>
        <authorList>
            <person name="de Wit P.J.G.M."/>
            <person name="van der Burgt A."/>
            <person name="Oekmen B."/>
            <person name="Stergiopoulos I."/>
            <person name="Abd-Elsalam K.A."/>
            <person name="Aerts A.L."/>
            <person name="Bahkali A.H."/>
            <person name="Beenen H.G."/>
            <person name="Chettri P."/>
            <person name="Cox M.P."/>
            <person name="Datema E."/>
            <person name="de Vries R.P."/>
            <person name="Dhillon B."/>
            <person name="Ganley A.R."/>
            <person name="Griffiths S.A."/>
            <person name="Guo Y."/>
            <person name="Hamelin R.C."/>
            <person name="Henrissat B."/>
            <person name="Kabir M.S."/>
            <person name="Jashni M.K."/>
            <person name="Kema G."/>
            <person name="Klaubauf S."/>
            <person name="Lapidus A."/>
            <person name="Levasseur A."/>
            <person name="Lindquist E."/>
            <person name="Mehrabi R."/>
            <person name="Ohm R.A."/>
            <person name="Owen T.J."/>
            <person name="Salamov A."/>
            <person name="Schwelm A."/>
            <person name="Schijlen E."/>
            <person name="Sun H."/>
            <person name="van den Burg H.A."/>
            <person name="van Ham R.C.H.J."/>
            <person name="Zhang S."/>
            <person name="Goodwin S.B."/>
            <person name="Grigoriev I.V."/>
            <person name="Collemare J."/>
            <person name="Bradshaw R.E."/>
        </authorList>
    </citation>
    <scope>NUCLEOTIDE SEQUENCE [LARGE SCALE GENOMIC DNA]</scope>
    <source>
        <strain evidence="2">NZE10 / CBS 128990</strain>
    </source>
</reference>
<organism evidence="1 2">
    <name type="scientific">Dothistroma septosporum (strain NZE10 / CBS 128990)</name>
    <name type="common">Red band needle blight fungus</name>
    <name type="synonym">Mycosphaerella pini</name>
    <dbReference type="NCBI Taxonomy" id="675120"/>
    <lineage>
        <taxon>Eukaryota</taxon>
        <taxon>Fungi</taxon>
        <taxon>Dikarya</taxon>
        <taxon>Ascomycota</taxon>
        <taxon>Pezizomycotina</taxon>
        <taxon>Dothideomycetes</taxon>
        <taxon>Dothideomycetidae</taxon>
        <taxon>Mycosphaerellales</taxon>
        <taxon>Mycosphaerellaceae</taxon>
        <taxon>Dothistroma</taxon>
    </lineage>
</organism>
<keyword evidence="2" id="KW-1185">Reference proteome</keyword>
<name>N1PPH0_DOTSN</name>